<dbReference type="NCBIfam" id="NF033748">
    <property type="entry name" value="class_F_sortase"/>
    <property type="match status" value="1"/>
</dbReference>
<evidence type="ECO:0000313" key="5">
    <source>
        <dbReference type="Proteomes" id="UP000652354"/>
    </source>
</evidence>
<accession>A0A919Q6G3</accession>
<gene>
    <name evidence="4" type="ORF">Dac01nite_14470</name>
</gene>
<keyword evidence="3" id="KW-0732">Signal</keyword>
<dbReference type="InterPro" id="IPR005754">
    <property type="entry name" value="Sortase"/>
</dbReference>
<feature type="chain" id="PRO_5039564152" description="Sortase family protein" evidence="3">
    <location>
        <begin position="23"/>
        <end position="222"/>
    </location>
</feature>
<evidence type="ECO:0000313" key="4">
    <source>
        <dbReference type="EMBL" id="GIG54695.1"/>
    </source>
</evidence>
<dbReference type="AlphaFoldDB" id="A0A919Q6G3"/>
<dbReference type="CDD" id="cd05829">
    <property type="entry name" value="Sortase_F"/>
    <property type="match status" value="1"/>
</dbReference>
<evidence type="ECO:0000256" key="2">
    <source>
        <dbReference type="SAM" id="MobiDB-lite"/>
    </source>
</evidence>
<dbReference type="InterPro" id="IPR042001">
    <property type="entry name" value="Sortase_F"/>
</dbReference>
<comment type="caution">
    <text evidence="4">The sequence shown here is derived from an EMBL/GenBank/DDBJ whole genome shotgun (WGS) entry which is preliminary data.</text>
</comment>
<feature type="compositionally biased region" description="Low complexity" evidence="2">
    <location>
        <begin position="37"/>
        <end position="59"/>
    </location>
</feature>
<feature type="region of interest" description="Disordered" evidence="2">
    <location>
        <begin position="33"/>
        <end position="67"/>
    </location>
</feature>
<proteinExistence type="predicted"/>
<dbReference type="EMBL" id="BONR01000002">
    <property type="protein sequence ID" value="GIG54695.1"/>
    <property type="molecule type" value="Genomic_DNA"/>
</dbReference>
<dbReference type="Pfam" id="PF04203">
    <property type="entry name" value="Sortase"/>
    <property type="match status" value="1"/>
</dbReference>
<dbReference type="GO" id="GO:0016787">
    <property type="term" value="F:hydrolase activity"/>
    <property type="evidence" value="ECO:0007669"/>
    <property type="project" value="UniProtKB-KW"/>
</dbReference>
<dbReference type="Proteomes" id="UP000652354">
    <property type="component" value="Unassembled WGS sequence"/>
</dbReference>
<sequence>MNRRVIASIGSFAVAAVLGVLAVDALQVPAPAPLPSPSASATAPEPQQSAPAVAAPEAAAQDEAEANVTVEPDVQALPARLTVPEIGVDTELEQLGLLDDGSLATPVDTDLAGWFEGGPRPGAVGPAVIAGHVSWNGDPSVFFRLTELQPGDVIEVEQTDGREVAFEVTRIEQHPKDEFPTVAVYANTERPELRLITCGGEFDSSTGHFDDNIVVFASVVDA</sequence>
<keyword evidence="1" id="KW-0378">Hydrolase</keyword>
<dbReference type="InterPro" id="IPR023365">
    <property type="entry name" value="Sortase_dom-sf"/>
</dbReference>
<dbReference type="Gene3D" id="2.40.260.10">
    <property type="entry name" value="Sortase"/>
    <property type="match status" value="1"/>
</dbReference>
<organism evidence="4 5">
    <name type="scientific">Demequina activiva</name>
    <dbReference type="NCBI Taxonomy" id="1582364"/>
    <lineage>
        <taxon>Bacteria</taxon>
        <taxon>Bacillati</taxon>
        <taxon>Actinomycetota</taxon>
        <taxon>Actinomycetes</taxon>
        <taxon>Micrococcales</taxon>
        <taxon>Demequinaceae</taxon>
        <taxon>Demequina</taxon>
    </lineage>
</organism>
<reference evidence="4" key="1">
    <citation type="submission" date="2021-01" db="EMBL/GenBank/DDBJ databases">
        <title>Whole genome shotgun sequence of Demequina activiva NBRC 110675.</title>
        <authorList>
            <person name="Komaki H."/>
            <person name="Tamura T."/>
        </authorList>
    </citation>
    <scope>NUCLEOTIDE SEQUENCE</scope>
    <source>
        <strain evidence="4">NBRC 110675</strain>
    </source>
</reference>
<evidence type="ECO:0000256" key="3">
    <source>
        <dbReference type="SAM" id="SignalP"/>
    </source>
</evidence>
<feature type="signal peptide" evidence="3">
    <location>
        <begin position="1"/>
        <end position="22"/>
    </location>
</feature>
<dbReference type="RefSeq" id="WP_203655097.1">
    <property type="nucleotide sequence ID" value="NZ_BONR01000002.1"/>
</dbReference>
<name>A0A919Q6G3_9MICO</name>
<evidence type="ECO:0000256" key="1">
    <source>
        <dbReference type="ARBA" id="ARBA00022801"/>
    </source>
</evidence>
<evidence type="ECO:0008006" key="6">
    <source>
        <dbReference type="Google" id="ProtNLM"/>
    </source>
</evidence>
<keyword evidence="5" id="KW-1185">Reference proteome</keyword>
<protein>
    <recommendedName>
        <fullName evidence="6">Sortase family protein</fullName>
    </recommendedName>
</protein>
<dbReference type="SUPFAM" id="SSF63817">
    <property type="entry name" value="Sortase"/>
    <property type="match status" value="1"/>
</dbReference>